<organism evidence="6 7">
    <name type="scientific">Cupriavidus malaysiensis</name>
    <dbReference type="NCBI Taxonomy" id="367825"/>
    <lineage>
        <taxon>Bacteria</taxon>
        <taxon>Pseudomonadati</taxon>
        <taxon>Pseudomonadota</taxon>
        <taxon>Betaproteobacteria</taxon>
        <taxon>Burkholderiales</taxon>
        <taxon>Burkholderiaceae</taxon>
        <taxon>Cupriavidus</taxon>
    </lineage>
</organism>
<feature type="domain" description="FAD-binding PCMH-type" evidence="5">
    <location>
        <begin position="35"/>
        <end position="263"/>
    </location>
</feature>
<dbReference type="InterPro" id="IPR016164">
    <property type="entry name" value="FAD-linked_Oxase-like_C"/>
</dbReference>
<dbReference type="SUPFAM" id="SSF46548">
    <property type="entry name" value="alpha-helical ferredoxin"/>
    <property type="match status" value="1"/>
</dbReference>
<dbReference type="EMBL" id="CP017755">
    <property type="protein sequence ID" value="AOZ10614.1"/>
    <property type="molecule type" value="Genomic_DNA"/>
</dbReference>
<dbReference type="InterPro" id="IPR016171">
    <property type="entry name" value="Vanillyl_alc_oxidase_C-sub2"/>
</dbReference>
<dbReference type="Gene3D" id="3.30.465.10">
    <property type="match status" value="1"/>
</dbReference>
<dbReference type="Pfam" id="PF02754">
    <property type="entry name" value="CCG"/>
    <property type="match status" value="1"/>
</dbReference>
<evidence type="ECO:0000256" key="4">
    <source>
        <dbReference type="ARBA" id="ARBA00023002"/>
    </source>
</evidence>
<reference evidence="6 7" key="1">
    <citation type="submission" date="2016-10" db="EMBL/GenBank/DDBJ databases">
        <title>Complete genome sequences of three Cupriavidus strains isolated from various Malaysian environments.</title>
        <authorList>
            <person name="Abdullah A.A.-A."/>
            <person name="Shafie N.A.H."/>
            <person name="Lau N.S."/>
        </authorList>
    </citation>
    <scope>NUCLEOTIDE SEQUENCE [LARGE SCALE GENOMIC DNA]</scope>
    <source>
        <strain evidence="6 7">USMAA1020</strain>
    </source>
</reference>
<evidence type="ECO:0000313" key="6">
    <source>
        <dbReference type="EMBL" id="AOZ10614.1"/>
    </source>
</evidence>
<sequence>MDAVGLQRALREAVDGEIRFDDGSRALYATDASNYRQVPIGVVVPRTIDAVVATVEQCRRYGAPVLSRGGGTSLCGQCCNVAVVIDFSKYLNRIVALDPGEKTARVQPGVVLDRLREAAEVHHLTFAPDPATHSHNTLGGMIGNNSCGPHSVMGGETVRNVIELDVLTYDGTRMVVGATTQEAWDLLCARGDRVGAIYRSLRKLRDTYADSIRRHMPRIPRRVSGYSLEALLPEYDGNIAHALVGSEGTCVVVLEAKVQLVDSPLARSVLALGYPDVYRAADHVTRIMAHHPIALEGLDDRLVADMKAVGLHTGDIGLLPEGKGWLLVEFGGKDKGESDHHARTLMEALRGEDRPPTMKLYDDPVVERHLWRVREAGLGATAHVPNRKITWEGWEDSAVPPDRLGEYLRKLRALFEAYGYGCDLYGHFGQGCVHTRIDFDLESADGIRQWRSFLQEAAKLVVSLGGSISGEHGDGQSKAELLPIMYPPDLMRAFHAFKRTWDPANKLNPGKVVDAWHVEDNLRLGVDYDPPEQPVHFHYASDNGSFPHAILRCVGVGECRKAEGLMCPSYMATQEELHSTRGRARMLFEMLHGDVLQDGWRSEAVHEALDLCLSCKGCKGECPVKVDMATYRAEFLAHFYAGRIRPREAYAFGLIDRWARIGTRMPGLANLLTHAEPFASAARRLAHIASGREIPNFAATSFRQWFARRASRPSPGRRVLLWPDTFTNAFHPDIARDAVAALELAGYAVDIPPHALCCGRPLYEFGMLDRARAYLRRVLEVLHDDIRDGTPLIVLEPACLSVFHDEMPDLLAGSAQARRLRQQSTLLADFLCAEEKSGLFPQVETDAIVHPHCHHRSVLGLDGETALLDALGVRYRLLDSGCCGMAGAFGLHPARQGISMACAERVLLPAIRGAAAQTLVIADGFSCREQIRQNTSAVPLHIAQVLRLASERANRENGDIAP</sequence>
<dbReference type="InterPro" id="IPR004017">
    <property type="entry name" value="Cys_rich_dom"/>
</dbReference>
<dbReference type="Pfam" id="PF02913">
    <property type="entry name" value="FAD-oxidase_C"/>
    <property type="match status" value="1"/>
</dbReference>
<dbReference type="InterPro" id="IPR016166">
    <property type="entry name" value="FAD-bd_PCMH"/>
</dbReference>
<dbReference type="PANTHER" id="PTHR11748:SF119">
    <property type="entry name" value="D-2-HYDROXYGLUTARATE DEHYDROGENASE"/>
    <property type="match status" value="1"/>
</dbReference>
<evidence type="ECO:0000256" key="3">
    <source>
        <dbReference type="ARBA" id="ARBA00022827"/>
    </source>
</evidence>
<keyword evidence="3" id="KW-0274">FAD</keyword>
<dbReference type="InterPro" id="IPR016167">
    <property type="entry name" value="FAD-bd_PCMH_sub1"/>
</dbReference>
<evidence type="ECO:0000256" key="2">
    <source>
        <dbReference type="ARBA" id="ARBA00022630"/>
    </source>
</evidence>
<proteinExistence type="predicted"/>
<evidence type="ECO:0000259" key="5">
    <source>
        <dbReference type="PROSITE" id="PS51387"/>
    </source>
</evidence>
<evidence type="ECO:0000256" key="1">
    <source>
        <dbReference type="ARBA" id="ARBA00001974"/>
    </source>
</evidence>
<dbReference type="Pfam" id="PF13183">
    <property type="entry name" value="Fer4_8"/>
    <property type="match status" value="1"/>
</dbReference>
<dbReference type="PANTHER" id="PTHR11748">
    <property type="entry name" value="D-LACTATE DEHYDROGENASE"/>
    <property type="match status" value="1"/>
</dbReference>
<dbReference type="Pfam" id="PF01565">
    <property type="entry name" value="FAD_binding_4"/>
    <property type="match status" value="1"/>
</dbReference>
<dbReference type="InterPro" id="IPR017896">
    <property type="entry name" value="4Fe4S_Fe-S-bd"/>
</dbReference>
<name>A0ABM6FFE1_9BURK</name>
<accession>A0ABM6FFE1</accession>
<dbReference type="InterPro" id="IPR016169">
    <property type="entry name" value="FAD-bd_PCMH_sub2"/>
</dbReference>
<dbReference type="InterPro" id="IPR004113">
    <property type="entry name" value="FAD-bd_oxidored_4_C"/>
</dbReference>
<dbReference type="InterPro" id="IPR006094">
    <property type="entry name" value="Oxid_FAD_bind_N"/>
</dbReference>
<dbReference type="Gene3D" id="1.10.45.10">
    <property type="entry name" value="Vanillyl-alcohol Oxidase, Chain A, domain 4"/>
    <property type="match status" value="1"/>
</dbReference>
<dbReference type="InterPro" id="IPR036318">
    <property type="entry name" value="FAD-bd_PCMH-like_sf"/>
</dbReference>
<protein>
    <submittedName>
        <fullName evidence="6">FAD-binding oxidoreductase</fullName>
    </submittedName>
</protein>
<dbReference type="Gene3D" id="3.30.70.2740">
    <property type="match status" value="1"/>
</dbReference>
<dbReference type="Gene3D" id="3.30.43.10">
    <property type="entry name" value="Uridine Diphospho-n-acetylenolpyruvylglucosamine Reductase, domain 2"/>
    <property type="match status" value="1"/>
</dbReference>
<keyword evidence="7" id="KW-1185">Reference proteome</keyword>
<gene>
    <name evidence="6" type="ORF">BKK80_34320</name>
</gene>
<dbReference type="SUPFAM" id="SSF56176">
    <property type="entry name" value="FAD-binding/transporter-associated domain-like"/>
    <property type="match status" value="1"/>
</dbReference>
<dbReference type="Proteomes" id="UP000177515">
    <property type="component" value="Chromosome 2"/>
</dbReference>
<evidence type="ECO:0000313" key="7">
    <source>
        <dbReference type="Proteomes" id="UP000177515"/>
    </source>
</evidence>
<dbReference type="PROSITE" id="PS51387">
    <property type="entry name" value="FAD_PCMH"/>
    <property type="match status" value="1"/>
</dbReference>
<keyword evidence="2" id="KW-0285">Flavoprotein</keyword>
<keyword evidence="4" id="KW-0560">Oxidoreductase</keyword>
<dbReference type="SUPFAM" id="SSF55103">
    <property type="entry name" value="FAD-linked oxidases, C-terminal domain"/>
    <property type="match status" value="1"/>
</dbReference>
<comment type="cofactor">
    <cofactor evidence="1">
        <name>FAD</name>
        <dbReference type="ChEBI" id="CHEBI:57692"/>
    </cofactor>
</comment>